<dbReference type="EMBL" id="DS235131">
    <property type="protein sequence ID" value="EEB12360.1"/>
    <property type="molecule type" value="Genomic_DNA"/>
</dbReference>
<reference evidence="2" key="2">
    <citation type="submission" date="2007-04" db="EMBL/GenBank/DDBJ databases">
        <title>The genome of the human body louse.</title>
        <authorList>
            <consortium name="The Human Body Louse Genome Consortium"/>
            <person name="Kirkness E."/>
            <person name="Walenz B."/>
            <person name="Hass B."/>
            <person name="Bruggner R."/>
            <person name="Strausberg R."/>
        </authorList>
    </citation>
    <scope>NUCLEOTIDE SEQUENCE</scope>
    <source>
        <strain evidence="2">USDA</strain>
    </source>
</reference>
<dbReference type="RefSeq" id="XP_002425098.1">
    <property type="nucleotide sequence ID" value="XM_002425053.1"/>
</dbReference>
<dbReference type="EMBL" id="AAZO01002012">
    <property type="status" value="NOT_ANNOTATED_CDS"/>
    <property type="molecule type" value="Genomic_DNA"/>
</dbReference>
<feature type="region of interest" description="Disordered" evidence="1">
    <location>
        <begin position="22"/>
        <end position="42"/>
    </location>
</feature>
<dbReference type="Proteomes" id="UP000009046">
    <property type="component" value="Unassembled WGS sequence"/>
</dbReference>
<sequence length="94" mass="10435">MDSKTGCQIKRLLFSTLSMITPCHPPEKKNPQRISNSSEFSPKSIAKLLQKPSIMKLTGNQYTGIFNSDKISPSTIPENEIPLPSCSNSRKNIN</sequence>
<dbReference type="EnsemblMetazoa" id="PHUM173570-RA">
    <property type="protein sequence ID" value="PHUM173570-PA"/>
    <property type="gene ID" value="PHUM173570"/>
</dbReference>
<evidence type="ECO:0000313" key="2">
    <source>
        <dbReference type="EMBL" id="EEB12360.1"/>
    </source>
</evidence>
<organism>
    <name type="scientific">Pediculus humanus subsp. corporis</name>
    <name type="common">Body louse</name>
    <dbReference type="NCBI Taxonomy" id="121224"/>
    <lineage>
        <taxon>Eukaryota</taxon>
        <taxon>Metazoa</taxon>
        <taxon>Ecdysozoa</taxon>
        <taxon>Arthropoda</taxon>
        <taxon>Hexapoda</taxon>
        <taxon>Insecta</taxon>
        <taxon>Pterygota</taxon>
        <taxon>Neoptera</taxon>
        <taxon>Paraneoptera</taxon>
        <taxon>Psocodea</taxon>
        <taxon>Troctomorpha</taxon>
        <taxon>Phthiraptera</taxon>
        <taxon>Anoplura</taxon>
        <taxon>Pediculidae</taxon>
        <taxon>Pediculus</taxon>
    </lineage>
</organism>
<keyword evidence="4" id="KW-1185">Reference proteome</keyword>
<accession>E0VG54</accession>
<dbReference type="KEGG" id="phu:Phum_PHUM173570"/>
<evidence type="ECO:0000313" key="3">
    <source>
        <dbReference type="EnsemblMetazoa" id="PHUM173570-PA"/>
    </source>
</evidence>
<evidence type="ECO:0000256" key="1">
    <source>
        <dbReference type="SAM" id="MobiDB-lite"/>
    </source>
</evidence>
<reference evidence="3" key="3">
    <citation type="submission" date="2020-05" db="UniProtKB">
        <authorList>
            <consortium name="EnsemblMetazoa"/>
        </authorList>
    </citation>
    <scope>IDENTIFICATION</scope>
    <source>
        <strain evidence="3">USDA</strain>
    </source>
</reference>
<dbReference type="HOGENOM" id="CLU_2388833_0_0_1"/>
<feature type="compositionally biased region" description="Polar residues" evidence="1">
    <location>
        <begin position="85"/>
        <end position="94"/>
    </location>
</feature>
<dbReference type="GeneID" id="8236753"/>
<evidence type="ECO:0000313" key="4">
    <source>
        <dbReference type="Proteomes" id="UP000009046"/>
    </source>
</evidence>
<dbReference type="VEuPathDB" id="VectorBase:PHUM173570"/>
<feature type="region of interest" description="Disordered" evidence="1">
    <location>
        <begin position="71"/>
        <end position="94"/>
    </location>
</feature>
<reference evidence="2" key="1">
    <citation type="submission" date="2007-04" db="EMBL/GenBank/DDBJ databases">
        <title>Annotation of Pediculus humanus corporis strain USDA.</title>
        <authorList>
            <person name="Kirkness E."/>
            <person name="Hannick L."/>
            <person name="Hass B."/>
            <person name="Bruggner R."/>
            <person name="Lawson D."/>
            <person name="Bidwell S."/>
            <person name="Joardar V."/>
            <person name="Caler E."/>
            <person name="Walenz B."/>
            <person name="Inman J."/>
            <person name="Schobel S."/>
            <person name="Galinsky K."/>
            <person name="Amedeo P."/>
            <person name="Strausberg R."/>
        </authorList>
    </citation>
    <scope>NUCLEOTIDE SEQUENCE</scope>
    <source>
        <strain evidence="2">USDA</strain>
    </source>
</reference>
<proteinExistence type="predicted"/>
<feature type="compositionally biased region" description="Polar residues" evidence="1">
    <location>
        <begin position="32"/>
        <end position="41"/>
    </location>
</feature>
<protein>
    <submittedName>
        <fullName evidence="2 3">Uncharacterized protein</fullName>
    </submittedName>
</protein>
<name>E0VG54_PEDHC</name>
<gene>
    <name evidence="3" type="primary">8236753</name>
    <name evidence="2" type="ORF">Phum_PHUM173570</name>
</gene>
<dbReference type="CTD" id="8236753"/>
<dbReference type="InParanoid" id="E0VG54"/>
<dbReference type="AlphaFoldDB" id="E0VG54"/>